<gene>
    <name evidence="2" type="ORF">BJP36_12570</name>
</gene>
<feature type="region of interest" description="Disordered" evidence="1">
    <location>
        <begin position="1"/>
        <end position="59"/>
    </location>
</feature>
<evidence type="ECO:0000313" key="3">
    <source>
        <dbReference type="Proteomes" id="UP000176944"/>
    </source>
</evidence>
<reference evidence="3" key="1">
    <citation type="submission" date="2016-10" db="EMBL/GenBank/DDBJ databases">
        <title>Comparative genomics uncovers the prolific and rare metabolic potential of the cyanobacterial genus Moorea.</title>
        <authorList>
            <person name="Leao T."/>
            <person name="Castelao G."/>
            <person name="Korobeynikov A."/>
            <person name="Monroe E.A."/>
            <person name="Podell S."/>
            <person name="Glukhov E."/>
            <person name="Allen E."/>
            <person name="Gerwick W.H."/>
            <person name="Gerwick L."/>
        </authorList>
    </citation>
    <scope>NUCLEOTIDE SEQUENCE [LARGE SCALE GENOMIC DNA]</scope>
    <source>
        <strain evidence="3">JHB</strain>
    </source>
</reference>
<feature type="compositionally biased region" description="Polar residues" evidence="1">
    <location>
        <begin position="1"/>
        <end position="21"/>
    </location>
</feature>
<proteinExistence type="predicted"/>
<sequence>MKRNTKNTNPSSQKSQKTEQILQKIPEKLLANISGGNNNLPSNNPSNPGDRPDGQIGSL</sequence>
<organism evidence="2 3">
    <name type="scientific">Moorena producens (strain JHB)</name>
    <dbReference type="NCBI Taxonomy" id="1454205"/>
    <lineage>
        <taxon>Bacteria</taxon>
        <taxon>Bacillati</taxon>
        <taxon>Cyanobacteriota</taxon>
        <taxon>Cyanophyceae</taxon>
        <taxon>Coleofasciculales</taxon>
        <taxon>Coleofasciculaceae</taxon>
        <taxon>Moorena</taxon>
    </lineage>
</organism>
<evidence type="ECO:0000313" key="2">
    <source>
        <dbReference type="EMBL" id="AOY80632.1"/>
    </source>
</evidence>
<evidence type="ECO:0000256" key="1">
    <source>
        <dbReference type="SAM" id="MobiDB-lite"/>
    </source>
</evidence>
<dbReference type="EMBL" id="CP017708">
    <property type="protein sequence ID" value="AOY80632.1"/>
    <property type="molecule type" value="Genomic_DNA"/>
</dbReference>
<dbReference type="Proteomes" id="UP000176944">
    <property type="component" value="Chromosome"/>
</dbReference>
<feature type="compositionally biased region" description="Low complexity" evidence="1">
    <location>
        <begin position="32"/>
        <end position="49"/>
    </location>
</feature>
<accession>A0A1D9FZ23</accession>
<protein>
    <submittedName>
        <fullName evidence="2">Uncharacterized protein</fullName>
    </submittedName>
</protein>
<name>A0A1D9FZ23_MOOP1</name>
<dbReference type="AlphaFoldDB" id="A0A1D9FZ23"/>